<keyword evidence="7 14" id="KW-0342">GTP-binding</keyword>
<keyword evidence="11" id="KW-0131">Cell cycle</keyword>
<evidence type="ECO:0000256" key="16">
    <source>
        <dbReference type="SAM" id="MobiDB-lite"/>
    </source>
</evidence>
<dbReference type="PROSITE" id="PS51882">
    <property type="entry name" value="G_ALPHA"/>
    <property type="match status" value="1"/>
</dbReference>
<dbReference type="PANTHER" id="PTHR10218">
    <property type="entry name" value="GTP-BINDING PROTEIN ALPHA SUBUNIT"/>
    <property type="match status" value="1"/>
</dbReference>
<dbReference type="GO" id="GO:0005834">
    <property type="term" value="C:heterotrimeric G-protein complex"/>
    <property type="evidence" value="ECO:0007669"/>
    <property type="project" value="TreeGrafter"/>
</dbReference>
<dbReference type="AlphaFoldDB" id="A0A553NBE3"/>
<feature type="binding site" evidence="14">
    <location>
        <position position="341"/>
    </location>
    <ligand>
        <name>GTP</name>
        <dbReference type="ChEBI" id="CHEBI:37565"/>
    </ligand>
</feature>
<accession>A0A553NBE3</accession>
<dbReference type="FunFam" id="1.10.400.10:FF:000002">
    <property type="entry name" value="guanine nucleotide-binding protein G(Q) subunit alpha"/>
    <property type="match status" value="1"/>
</dbReference>
<dbReference type="Gene3D" id="1.10.400.10">
    <property type="entry name" value="GI Alpha 1, domain 2-like"/>
    <property type="match status" value="1"/>
</dbReference>
<keyword evidence="8" id="KW-0564">Palmitate</keyword>
<evidence type="ECO:0000256" key="6">
    <source>
        <dbReference type="ARBA" id="ARBA00022842"/>
    </source>
</evidence>
<evidence type="ECO:0000256" key="9">
    <source>
        <dbReference type="ARBA" id="ARBA00023224"/>
    </source>
</evidence>
<dbReference type="PANTHER" id="PTHR10218:SF231">
    <property type="entry name" value="GUANINE NUCLEOTIDE BINDING PROTEIN (G PROTEIN) ALPHA V1"/>
    <property type="match status" value="1"/>
</dbReference>
<dbReference type="GO" id="GO:0003925">
    <property type="term" value="F:G protein activity"/>
    <property type="evidence" value="ECO:0007669"/>
    <property type="project" value="UniProtKB-ARBA"/>
</dbReference>
<dbReference type="Gene3D" id="3.40.50.300">
    <property type="entry name" value="P-loop containing nucleotide triphosphate hydrolases"/>
    <property type="match status" value="1"/>
</dbReference>
<dbReference type="FunFam" id="3.40.50.300:FF:000692">
    <property type="entry name" value="Guanine nucleotide-binding protein subunit alpha"/>
    <property type="match status" value="1"/>
</dbReference>
<evidence type="ECO:0000256" key="13">
    <source>
        <dbReference type="ARBA" id="ARBA00069088"/>
    </source>
</evidence>
<dbReference type="EMBL" id="VCGU01000458">
    <property type="protein sequence ID" value="TRY62764.1"/>
    <property type="molecule type" value="Genomic_DNA"/>
</dbReference>
<keyword evidence="18" id="KW-1185">Reference proteome</keyword>
<evidence type="ECO:0000256" key="11">
    <source>
        <dbReference type="ARBA" id="ARBA00023306"/>
    </source>
</evidence>
<dbReference type="SUPFAM" id="SSF47895">
    <property type="entry name" value="Transducin (alpha subunit), insertion domain"/>
    <property type="match status" value="1"/>
</dbReference>
<keyword evidence="10" id="KW-0449">Lipoprotein</keyword>
<dbReference type="GO" id="GO:0031683">
    <property type="term" value="F:G-protein beta/gamma-subunit complex binding"/>
    <property type="evidence" value="ECO:0007669"/>
    <property type="project" value="InterPro"/>
</dbReference>
<dbReference type="GO" id="GO:0007010">
    <property type="term" value="P:cytoskeleton organization"/>
    <property type="evidence" value="ECO:0007669"/>
    <property type="project" value="UniProtKB-ARBA"/>
</dbReference>
<organism evidence="17 18">
    <name type="scientific">Tigriopus californicus</name>
    <name type="common">Marine copepod</name>
    <dbReference type="NCBI Taxonomy" id="6832"/>
    <lineage>
        <taxon>Eukaryota</taxon>
        <taxon>Metazoa</taxon>
        <taxon>Ecdysozoa</taxon>
        <taxon>Arthropoda</taxon>
        <taxon>Crustacea</taxon>
        <taxon>Multicrustacea</taxon>
        <taxon>Hexanauplia</taxon>
        <taxon>Copepoda</taxon>
        <taxon>Harpacticoida</taxon>
        <taxon>Harpacticidae</taxon>
        <taxon>Tigriopus</taxon>
    </lineage>
</organism>
<feature type="binding site" evidence="14">
    <location>
        <begin position="216"/>
        <end position="220"/>
    </location>
    <ligand>
        <name>GTP</name>
        <dbReference type="ChEBI" id="CHEBI:37565"/>
    </ligand>
</feature>
<dbReference type="GO" id="GO:0001664">
    <property type="term" value="F:G protein-coupled receptor binding"/>
    <property type="evidence" value="ECO:0007669"/>
    <property type="project" value="TreeGrafter"/>
</dbReference>
<dbReference type="GO" id="GO:0005525">
    <property type="term" value="F:GTP binding"/>
    <property type="evidence" value="ECO:0007669"/>
    <property type="project" value="UniProtKB-KW"/>
</dbReference>
<dbReference type="STRING" id="6832.A0A553NBE3"/>
<evidence type="ECO:0000256" key="10">
    <source>
        <dbReference type="ARBA" id="ARBA00023288"/>
    </source>
</evidence>
<dbReference type="GO" id="GO:0005737">
    <property type="term" value="C:cytoplasm"/>
    <property type="evidence" value="ECO:0007669"/>
    <property type="project" value="UniProtKB-ARBA"/>
</dbReference>
<evidence type="ECO:0000256" key="4">
    <source>
        <dbReference type="ARBA" id="ARBA00022741"/>
    </source>
</evidence>
<keyword evidence="3 15" id="KW-0479">Metal-binding</keyword>
<keyword evidence="2" id="KW-0519">Myristate</keyword>
<dbReference type="InterPro" id="IPR011025">
    <property type="entry name" value="GproteinA_insert"/>
</dbReference>
<name>A0A553NBE3_TIGCA</name>
<comment type="caution">
    <text evidence="17">The sequence shown here is derived from an EMBL/GenBank/DDBJ whole genome shotgun (WGS) entry which is preliminary data.</text>
</comment>
<protein>
    <recommendedName>
        <fullName evidence="13">Guanine nucleotide-binding protein alpha-16 subunit</fullName>
    </recommendedName>
</protein>
<dbReference type="SUPFAM" id="SSF52540">
    <property type="entry name" value="P-loop containing nucleoside triphosphate hydrolases"/>
    <property type="match status" value="1"/>
</dbReference>
<feature type="binding site" evidence="15">
    <location>
        <position position="60"/>
    </location>
    <ligand>
        <name>Mg(2+)</name>
        <dbReference type="ChEBI" id="CHEBI:18420"/>
    </ligand>
</feature>
<feature type="compositionally biased region" description="Acidic residues" evidence="16">
    <location>
        <begin position="1"/>
        <end position="11"/>
    </location>
</feature>
<keyword evidence="4 14" id="KW-0547">Nucleotide-binding</keyword>
<dbReference type="CDD" id="cd00066">
    <property type="entry name" value="G-alpha"/>
    <property type="match status" value="1"/>
</dbReference>
<evidence type="ECO:0000313" key="18">
    <source>
        <dbReference type="Proteomes" id="UP000318571"/>
    </source>
</evidence>
<evidence type="ECO:0000256" key="3">
    <source>
        <dbReference type="ARBA" id="ARBA00022723"/>
    </source>
</evidence>
<dbReference type="GO" id="GO:0007188">
    <property type="term" value="P:adenylate cyclase-modulating G protein-coupled receptor signaling pathway"/>
    <property type="evidence" value="ECO:0007669"/>
    <property type="project" value="InterPro"/>
</dbReference>
<feature type="binding site" evidence="15">
    <location>
        <position position="197"/>
    </location>
    <ligand>
        <name>Mg(2+)</name>
        <dbReference type="ChEBI" id="CHEBI:18420"/>
    </ligand>
</feature>
<feature type="region of interest" description="Disordered" evidence="16">
    <location>
        <begin position="1"/>
        <end position="20"/>
    </location>
</feature>
<feature type="binding site" evidence="14">
    <location>
        <begin position="166"/>
        <end position="167"/>
    </location>
    <ligand>
        <name>GTP</name>
        <dbReference type="ChEBI" id="CHEBI:37565"/>
    </ligand>
</feature>
<dbReference type="PRINTS" id="PR00441">
    <property type="entry name" value="GPROTEINAI"/>
</dbReference>
<dbReference type="InterPro" id="IPR001019">
    <property type="entry name" value="Gprotein_alpha_su"/>
</dbReference>
<comment type="function">
    <text evidence="12">Guanine nucleotide-binding proteins (G proteins) are involved as modulators or transducers in various transmembrane signaling systems. In the 1-cell embryo, probably together with goa-1, controls nuclear rotation and spindle elongation during mitosis. During the first embryonic cell divisons, plays a role in gpr-1/2 cortical localization and in the proper orientation of EMS blastomere mitotic spindle.</text>
</comment>
<evidence type="ECO:0000256" key="14">
    <source>
        <dbReference type="PIRSR" id="PIRSR601019-1"/>
    </source>
</evidence>
<keyword evidence="6 15" id="KW-0460">Magnesium</keyword>
<dbReference type="GO" id="GO:0046872">
    <property type="term" value="F:metal ion binding"/>
    <property type="evidence" value="ECO:0007669"/>
    <property type="project" value="UniProtKB-KW"/>
</dbReference>
<dbReference type="InterPro" id="IPR001408">
    <property type="entry name" value="Gprotein_alpha_I"/>
</dbReference>
<evidence type="ECO:0000256" key="2">
    <source>
        <dbReference type="ARBA" id="ARBA00022707"/>
    </source>
</evidence>
<dbReference type="PRINTS" id="PR00318">
    <property type="entry name" value="GPROTEINA"/>
</dbReference>
<evidence type="ECO:0000256" key="15">
    <source>
        <dbReference type="PIRSR" id="PIRSR601019-2"/>
    </source>
</evidence>
<evidence type="ECO:0000256" key="7">
    <source>
        <dbReference type="ARBA" id="ARBA00023134"/>
    </source>
</evidence>
<feature type="binding site" evidence="14">
    <location>
        <begin position="56"/>
        <end position="61"/>
    </location>
    <ligand>
        <name>GTP</name>
        <dbReference type="ChEBI" id="CHEBI:37565"/>
    </ligand>
</feature>
<keyword evidence="9" id="KW-0807">Transducer</keyword>
<keyword evidence="1" id="KW-0132">Cell division</keyword>
<reference evidence="17 18" key="1">
    <citation type="journal article" date="2018" name="Nat. Ecol. Evol.">
        <title>Genomic signatures of mitonuclear coevolution across populations of Tigriopus californicus.</title>
        <authorList>
            <person name="Barreto F.S."/>
            <person name="Watson E.T."/>
            <person name="Lima T.G."/>
            <person name="Willett C.S."/>
            <person name="Edmands S."/>
            <person name="Li W."/>
            <person name="Burton R.S."/>
        </authorList>
    </citation>
    <scope>NUCLEOTIDE SEQUENCE [LARGE SCALE GENOMIC DNA]</scope>
    <source>
        <strain evidence="17 18">San Diego</strain>
    </source>
</reference>
<evidence type="ECO:0000313" key="17">
    <source>
        <dbReference type="EMBL" id="TRY62764.1"/>
    </source>
</evidence>
<sequence length="369" mass="42751">MDKDDISDDESSNPSPQNVFQSVFSTSKTKRIDRSIVNSGRKEAEKIKLLLLGAGESGKSTFVKQMKIIHTEGYTLVEQLEYRNVVIANTIQSLAAILKGMQVLKISYSSIETESMAKVFLFEVDELNFLEVQTMPEHLYNAMKKLWIDSGVRKCFERSKEYQLNDSAAYFLDALDRISDEDYIPTEDDILRTRVKTTTISEMTFVFKNMLFCMYDVGGQRTERRKWIHCFDNVTSVFFLAAISGYDQTLEEDPTTNRLKESIRLFESICNNRWFEETSMVLFLNKVDLFQKKIQTNPLSQYFVDYEGSFTDFEENASFILKKFLDKNQRAKTIYSHFTCATNTDNVNVVFTTVVDIIVMHQLKDINMI</sequence>
<dbReference type="SMART" id="SM00275">
    <property type="entry name" value="G_alpha"/>
    <property type="match status" value="1"/>
</dbReference>
<dbReference type="Pfam" id="PF00503">
    <property type="entry name" value="G-alpha"/>
    <property type="match status" value="1"/>
</dbReference>
<dbReference type="GO" id="GO:0051301">
    <property type="term" value="P:cell division"/>
    <property type="evidence" value="ECO:0007669"/>
    <property type="project" value="UniProtKB-KW"/>
</dbReference>
<dbReference type="InterPro" id="IPR027417">
    <property type="entry name" value="P-loop_NTPase"/>
</dbReference>
<evidence type="ECO:0000256" key="12">
    <source>
        <dbReference type="ARBA" id="ARBA00059820"/>
    </source>
</evidence>
<evidence type="ECO:0000256" key="5">
    <source>
        <dbReference type="ARBA" id="ARBA00022776"/>
    </source>
</evidence>
<proteinExistence type="predicted"/>
<evidence type="ECO:0000256" key="1">
    <source>
        <dbReference type="ARBA" id="ARBA00022618"/>
    </source>
</evidence>
<feature type="binding site" evidence="14">
    <location>
        <begin position="191"/>
        <end position="197"/>
    </location>
    <ligand>
        <name>GTP</name>
        <dbReference type="ChEBI" id="CHEBI:37565"/>
    </ligand>
</feature>
<gene>
    <name evidence="17" type="ORF">TCAL_11259</name>
</gene>
<feature type="binding site" evidence="14">
    <location>
        <begin position="285"/>
        <end position="288"/>
    </location>
    <ligand>
        <name>GTP</name>
        <dbReference type="ChEBI" id="CHEBI:37565"/>
    </ligand>
</feature>
<keyword evidence="5" id="KW-0498">Mitosis</keyword>
<dbReference type="Proteomes" id="UP000318571">
    <property type="component" value="Chromosome 10"/>
</dbReference>
<dbReference type="FunFam" id="3.40.50.300:FF:002307">
    <property type="entry name" value="Guanine nucleotide-binding protein G(k) subunit alpha"/>
    <property type="match status" value="1"/>
</dbReference>
<evidence type="ECO:0000256" key="8">
    <source>
        <dbReference type="ARBA" id="ARBA00023139"/>
    </source>
</evidence>